<proteinExistence type="predicted"/>
<organism evidence="4 5">
    <name type="scientific">Aquatica leii</name>
    <dbReference type="NCBI Taxonomy" id="1421715"/>
    <lineage>
        <taxon>Eukaryota</taxon>
        <taxon>Metazoa</taxon>
        <taxon>Ecdysozoa</taxon>
        <taxon>Arthropoda</taxon>
        <taxon>Hexapoda</taxon>
        <taxon>Insecta</taxon>
        <taxon>Pterygota</taxon>
        <taxon>Neoptera</taxon>
        <taxon>Endopterygota</taxon>
        <taxon>Coleoptera</taxon>
        <taxon>Polyphaga</taxon>
        <taxon>Elateriformia</taxon>
        <taxon>Elateroidea</taxon>
        <taxon>Lampyridae</taxon>
        <taxon>Luciolinae</taxon>
        <taxon>Aquatica</taxon>
    </lineage>
</organism>
<gene>
    <name evidence="4" type="ORF">RN001_006236</name>
</gene>
<evidence type="ECO:0000256" key="1">
    <source>
        <dbReference type="ARBA" id="ARBA00023136"/>
    </source>
</evidence>
<dbReference type="Pfam" id="PF05648">
    <property type="entry name" value="PEX11"/>
    <property type="match status" value="1"/>
</dbReference>
<reference evidence="5" key="1">
    <citation type="submission" date="2023-01" db="EMBL/GenBank/DDBJ databases">
        <title>Key to firefly adult light organ development and bioluminescence: homeobox transcription factors regulate luciferase expression and transportation to peroxisome.</title>
        <authorList>
            <person name="Fu X."/>
        </authorList>
    </citation>
    <scope>NUCLEOTIDE SEQUENCE [LARGE SCALE GENOMIC DNA]</scope>
</reference>
<sequence>MEKLSKFLFNDLCNVLETYKGRDKFIRTLCYTSKLIGGIASDELFAKRCFIFSSQMSATRAVLRLFDDIPMLKYTLQYGLGKKEPDEFMASVGVLTNVVDQMYYPIDKIAWLADLKLITVKSNETWDTASSVFWVLSIYLNMLRTLRYITILQKHKKCVNGESDKSAIIKLLLTQNTELLTLIRLSLDLVHAISTLPPGFLWSSKLNPWQVGLIGTISSFLGLYQLFSKRS</sequence>
<evidence type="ECO:0000256" key="2">
    <source>
        <dbReference type="ARBA" id="ARBA00023140"/>
    </source>
</evidence>
<keyword evidence="1" id="KW-0472">Membrane</keyword>
<dbReference type="PANTHER" id="PTHR20990:SF1">
    <property type="entry name" value="PEROXISOMAL MEMBRANE PROTEIN 11C"/>
    <property type="match status" value="1"/>
</dbReference>
<accession>A0AAN7SIG6</accession>
<evidence type="ECO:0000313" key="5">
    <source>
        <dbReference type="Proteomes" id="UP001353858"/>
    </source>
</evidence>
<evidence type="ECO:0000256" key="3">
    <source>
        <dbReference type="ARBA" id="ARBA00046271"/>
    </source>
</evidence>
<dbReference type="Proteomes" id="UP001353858">
    <property type="component" value="Unassembled WGS sequence"/>
</dbReference>
<comment type="caution">
    <text evidence="4">The sequence shown here is derived from an EMBL/GenBank/DDBJ whole genome shotgun (WGS) entry which is preliminary data.</text>
</comment>
<dbReference type="GO" id="GO:0016559">
    <property type="term" value="P:peroxisome fission"/>
    <property type="evidence" value="ECO:0007669"/>
    <property type="project" value="InterPro"/>
</dbReference>
<dbReference type="PANTHER" id="PTHR20990">
    <property type="entry name" value="PEROXISOMAL BIOGENESIS FACTOR 11"/>
    <property type="match status" value="1"/>
</dbReference>
<evidence type="ECO:0008006" key="6">
    <source>
        <dbReference type="Google" id="ProtNLM"/>
    </source>
</evidence>
<dbReference type="AlphaFoldDB" id="A0AAN7SIG6"/>
<name>A0AAN7SIG6_9COLE</name>
<dbReference type="EMBL" id="JARPUR010000002">
    <property type="protein sequence ID" value="KAK4882917.1"/>
    <property type="molecule type" value="Genomic_DNA"/>
</dbReference>
<keyword evidence="5" id="KW-1185">Reference proteome</keyword>
<dbReference type="InterPro" id="IPR026510">
    <property type="entry name" value="PEX11C_met"/>
</dbReference>
<keyword evidence="2" id="KW-0576">Peroxisome</keyword>
<protein>
    <recommendedName>
        <fullName evidence="6">Peroxisomal membrane protein 11C</fullName>
    </recommendedName>
</protein>
<dbReference type="GO" id="GO:0005778">
    <property type="term" value="C:peroxisomal membrane"/>
    <property type="evidence" value="ECO:0007669"/>
    <property type="project" value="UniProtKB-SubCell"/>
</dbReference>
<comment type="subcellular location">
    <subcellularLocation>
        <location evidence="3">Peroxisome membrane</location>
    </subcellularLocation>
</comment>
<dbReference type="InterPro" id="IPR008733">
    <property type="entry name" value="PEX11"/>
</dbReference>
<evidence type="ECO:0000313" key="4">
    <source>
        <dbReference type="EMBL" id="KAK4882917.1"/>
    </source>
</evidence>